<evidence type="ECO:0000256" key="1">
    <source>
        <dbReference type="ARBA" id="ARBA00004141"/>
    </source>
</evidence>
<dbReference type="RefSeq" id="WP_070178211.1">
    <property type="nucleotide sequence ID" value="NZ_BMJR01000005.1"/>
</dbReference>
<gene>
    <name evidence="7" type="ORF">BFC17_05890</name>
</gene>
<evidence type="ECO:0000313" key="8">
    <source>
        <dbReference type="Proteomes" id="UP000176037"/>
    </source>
</evidence>
<proteinExistence type="predicted"/>
<sequence length="358" mass="38726">MARFTRRNLSSTAKQAHRGFLHGFTSLFTLNPIPRPLPLILLCSFCMASPLMVGLLTNHLNAGLTACIGALLGLYSPSFTPGYRASTLVKMIVPFGASFTLGLLTQSFLPASALSLSLVSFIAVYLALYKQMRPPAAFFFIMVCCLSKTHHVESSEIPFMAGAFFAGSLFATSMVLLHDLLLIRPKPPRPETPDTPLWQPALFTKALVVGITVGGSYYLAGMAGIDNPYWVPITVAAVLQGQRMTDFWQRSLHRSIGTGLGMLLATGIFSLSPSPVILVALLFVLAFTIEMLIAKNYALACVFITPLTVILAHTAPIGYSAETLIIARMTDVLIGATFALMAGLVLKILPYSKSHRVR</sequence>
<keyword evidence="8" id="KW-1185">Reference proteome</keyword>
<feature type="transmembrane region" description="Helical" evidence="5">
    <location>
        <begin position="325"/>
        <end position="349"/>
    </location>
</feature>
<feature type="domain" description="Integral membrane bound transporter" evidence="6">
    <location>
        <begin position="217"/>
        <end position="341"/>
    </location>
</feature>
<feature type="transmembrane region" description="Helical" evidence="5">
    <location>
        <begin position="111"/>
        <end position="128"/>
    </location>
</feature>
<feature type="transmembrane region" description="Helical" evidence="5">
    <location>
        <begin position="62"/>
        <end position="80"/>
    </location>
</feature>
<dbReference type="OrthoDB" id="581879at2"/>
<keyword evidence="4 5" id="KW-0472">Membrane</keyword>
<feature type="transmembrane region" description="Helical" evidence="5">
    <location>
        <begin position="157"/>
        <end position="181"/>
    </location>
</feature>
<dbReference type="GO" id="GO:0016020">
    <property type="term" value="C:membrane"/>
    <property type="evidence" value="ECO:0007669"/>
    <property type="project" value="UniProtKB-SubCell"/>
</dbReference>
<keyword evidence="3 5" id="KW-1133">Transmembrane helix</keyword>
<evidence type="ECO:0000256" key="4">
    <source>
        <dbReference type="ARBA" id="ARBA00023136"/>
    </source>
</evidence>
<evidence type="ECO:0000256" key="2">
    <source>
        <dbReference type="ARBA" id="ARBA00022692"/>
    </source>
</evidence>
<dbReference type="Proteomes" id="UP000176037">
    <property type="component" value="Unassembled WGS sequence"/>
</dbReference>
<organism evidence="7 8">
    <name type="scientific">Alteromonas lipolytica</name>
    <dbReference type="NCBI Taxonomy" id="1856405"/>
    <lineage>
        <taxon>Bacteria</taxon>
        <taxon>Pseudomonadati</taxon>
        <taxon>Pseudomonadota</taxon>
        <taxon>Gammaproteobacteria</taxon>
        <taxon>Alteromonadales</taxon>
        <taxon>Alteromonadaceae</taxon>
        <taxon>Alteromonas/Salinimonas group</taxon>
        <taxon>Alteromonas</taxon>
    </lineage>
</organism>
<evidence type="ECO:0000256" key="3">
    <source>
        <dbReference type="ARBA" id="ARBA00022989"/>
    </source>
</evidence>
<comment type="caution">
    <text evidence="7">The sequence shown here is derived from an EMBL/GenBank/DDBJ whole genome shotgun (WGS) entry which is preliminary data.</text>
</comment>
<feature type="transmembrane region" description="Helical" evidence="5">
    <location>
        <begin position="297"/>
        <end position="319"/>
    </location>
</feature>
<dbReference type="STRING" id="1856405.BFC17_05890"/>
<dbReference type="Pfam" id="PF13515">
    <property type="entry name" value="FUSC_2"/>
    <property type="match status" value="1"/>
</dbReference>
<evidence type="ECO:0000259" key="6">
    <source>
        <dbReference type="Pfam" id="PF13515"/>
    </source>
</evidence>
<dbReference type="InterPro" id="IPR049453">
    <property type="entry name" value="Memb_transporter_dom"/>
</dbReference>
<keyword evidence="2 5" id="KW-0812">Transmembrane</keyword>
<evidence type="ECO:0000313" key="7">
    <source>
        <dbReference type="EMBL" id="OFI32683.1"/>
    </source>
</evidence>
<name>A0A1E8FB04_9ALTE</name>
<accession>A0A1E8FB04</accession>
<comment type="subcellular location">
    <subcellularLocation>
        <location evidence="1">Membrane</location>
        <topology evidence="1">Multi-pass membrane protein</topology>
    </subcellularLocation>
</comment>
<protein>
    <recommendedName>
        <fullName evidence="6">Integral membrane bound transporter domain-containing protein</fullName>
    </recommendedName>
</protein>
<feature type="transmembrane region" description="Helical" evidence="5">
    <location>
        <begin position="202"/>
        <end position="220"/>
    </location>
</feature>
<dbReference type="EMBL" id="MJIC01000016">
    <property type="protein sequence ID" value="OFI32683.1"/>
    <property type="molecule type" value="Genomic_DNA"/>
</dbReference>
<reference evidence="7 8" key="1">
    <citation type="submission" date="2016-09" db="EMBL/GenBank/DDBJ databases">
        <title>Alteromonas lipolytica, a new species isolated from sea water.</title>
        <authorList>
            <person name="Wu Y.-H."/>
            <person name="Cheng H."/>
            <person name="Xu X.-W."/>
        </authorList>
    </citation>
    <scope>NUCLEOTIDE SEQUENCE [LARGE SCALE GENOMIC DNA]</scope>
    <source>
        <strain evidence="7 8">JW12</strain>
    </source>
</reference>
<feature type="transmembrane region" description="Helical" evidence="5">
    <location>
        <begin position="260"/>
        <end position="285"/>
    </location>
</feature>
<evidence type="ECO:0000256" key="5">
    <source>
        <dbReference type="SAM" id="Phobius"/>
    </source>
</evidence>
<dbReference type="AlphaFoldDB" id="A0A1E8FB04"/>